<keyword evidence="2" id="KW-1185">Reference proteome</keyword>
<proteinExistence type="predicted"/>
<evidence type="ECO:0000313" key="2">
    <source>
        <dbReference type="Proteomes" id="UP001153331"/>
    </source>
</evidence>
<sequence>MARLNEPPLAAPQPSADNIEVVKRRFLRQNRELAKNNSQQSMRIRTLESDCSRLLAENLALRERAMHLQHTVDKQASTLSFENIDFVRSQLESKMQELGTLVASLGQPRQTERRRRSQQLARHRPQERNFRSGLCIQEVEDRMMPTIDEAKDYPRRTMNADEIRNLLEDPESQSPDIGPPPTSSFEVEDPIAFDPNPDPDQRMDDAGTQDEPAEDEPLLPMNLETRKKRRESGPKLSIRRISVFESPEEAKEKPGKLMRTGAKRKFSVQEDDGHLEAQDEEFDFSRKTAETERVPEEPRALSPTRPVLGSKPVNTDPVLSPKKQKSSVKESEKPQKKKLPSVNPRGRPRLSTTRNITPPEIPMLVAPEPAPVAEINLESLPPKTPAPDALCSPPPTEPSTSRPDNRDTPPPGDVSSGNQTGQAGRPSRRARPQVSYKEPSLAAKMRRDGKLADAVIPQTERRTSVEMKLAPLTTGRVAIKRDGGEEEAEAGSPLRQKLDRRENASPPELEPTGQSTASKAISALIEHTSTANRQAPTNFTSKTLDKLSFELVQEEPVMKEEAIEKGLAIFDFDDSPPVDSTNPGTDLAKAARSARRHSSVPASATSESEKPEGSLPSLQKRAGSGTTKSISTTSLAKSTSAARLNAKKASASTSTITKTDNAAADDTEKTSATSTLRAERMASRRKSMML</sequence>
<evidence type="ECO:0000313" key="1">
    <source>
        <dbReference type="EMBL" id="KAJ8112966.1"/>
    </source>
</evidence>
<name>A0ACC2ICN3_9PLEO</name>
<gene>
    <name evidence="1" type="ORF">OPT61_g4792</name>
</gene>
<dbReference type="EMBL" id="JAPHNI010000284">
    <property type="protein sequence ID" value="KAJ8112966.1"/>
    <property type="molecule type" value="Genomic_DNA"/>
</dbReference>
<dbReference type="Proteomes" id="UP001153331">
    <property type="component" value="Unassembled WGS sequence"/>
</dbReference>
<accession>A0ACC2ICN3</accession>
<comment type="caution">
    <text evidence="1">The sequence shown here is derived from an EMBL/GenBank/DDBJ whole genome shotgun (WGS) entry which is preliminary data.</text>
</comment>
<protein>
    <submittedName>
        <fullName evidence="1">Uncharacterized protein</fullName>
    </submittedName>
</protein>
<reference evidence="1" key="1">
    <citation type="submission" date="2022-11" db="EMBL/GenBank/DDBJ databases">
        <title>Genome Sequence of Boeremia exigua.</title>
        <authorList>
            <person name="Buettner E."/>
        </authorList>
    </citation>
    <scope>NUCLEOTIDE SEQUENCE</scope>
    <source>
        <strain evidence="1">CU02</strain>
    </source>
</reference>
<organism evidence="1 2">
    <name type="scientific">Boeremia exigua</name>
    <dbReference type="NCBI Taxonomy" id="749465"/>
    <lineage>
        <taxon>Eukaryota</taxon>
        <taxon>Fungi</taxon>
        <taxon>Dikarya</taxon>
        <taxon>Ascomycota</taxon>
        <taxon>Pezizomycotina</taxon>
        <taxon>Dothideomycetes</taxon>
        <taxon>Pleosporomycetidae</taxon>
        <taxon>Pleosporales</taxon>
        <taxon>Pleosporineae</taxon>
        <taxon>Didymellaceae</taxon>
        <taxon>Boeremia</taxon>
    </lineage>
</organism>